<dbReference type="InParanoid" id="D3AW93"/>
<organism evidence="1 2">
    <name type="scientific">Heterostelium pallidum (strain ATCC 26659 / Pp 5 / PN500)</name>
    <name type="common">Cellular slime mold</name>
    <name type="synonym">Polysphondylium pallidum</name>
    <dbReference type="NCBI Taxonomy" id="670386"/>
    <lineage>
        <taxon>Eukaryota</taxon>
        <taxon>Amoebozoa</taxon>
        <taxon>Evosea</taxon>
        <taxon>Eumycetozoa</taxon>
        <taxon>Dictyostelia</taxon>
        <taxon>Acytosteliales</taxon>
        <taxon>Acytosteliaceae</taxon>
        <taxon>Heterostelium</taxon>
    </lineage>
</organism>
<gene>
    <name evidence="1" type="ORF">PPL_00367</name>
</gene>
<accession>D3AW93</accession>
<name>D3AW93_HETP5</name>
<protein>
    <submittedName>
        <fullName evidence="1">Uncharacterized protein</fullName>
    </submittedName>
</protein>
<sequence length="129" mass="15143">MPKSNRHLYLGINHFDKYIDDSNVRVTPVEDQNQSNHTGIATIEYQNGSNLNNIDWSENDSNYQIEESYFFDNCEDNNRFEMEYMFQENSNRSSPFGISSLSGKTYQKNSEEIKYELHSDLKGPNAKFY</sequence>
<keyword evidence="2" id="KW-1185">Reference proteome</keyword>
<reference evidence="1 2" key="1">
    <citation type="journal article" date="2011" name="Genome Res.">
        <title>Phylogeny-wide analysis of social amoeba genomes highlights ancient origins for complex intercellular communication.</title>
        <authorList>
            <person name="Heidel A.J."/>
            <person name="Lawal H.M."/>
            <person name="Felder M."/>
            <person name="Schilde C."/>
            <person name="Helps N.R."/>
            <person name="Tunggal B."/>
            <person name="Rivero F."/>
            <person name="John U."/>
            <person name="Schleicher M."/>
            <person name="Eichinger L."/>
            <person name="Platzer M."/>
            <person name="Noegel A.A."/>
            <person name="Schaap P."/>
            <person name="Gloeckner G."/>
        </authorList>
    </citation>
    <scope>NUCLEOTIDE SEQUENCE [LARGE SCALE GENOMIC DNA]</scope>
    <source>
        <strain evidence="2">ATCC 26659 / Pp 5 / PN500</strain>
    </source>
</reference>
<dbReference type="EMBL" id="ADBJ01000002">
    <property type="protein sequence ID" value="EFA86566.1"/>
    <property type="molecule type" value="Genomic_DNA"/>
</dbReference>
<evidence type="ECO:0000313" key="2">
    <source>
        <dbReference type="Proteomes" id="UP000001396"/>
    </source>
</evidence>
<evidence type="ECO:0000313" key="1">
    <source>
        <dbReference type="EMBL" id="EFA86566.1"/>
    </source>
</evidence>
<comment type="caution">
    <text evidence="1">The sequence shown here is derived from an EMBL/GenBank/DDBJ whole genome shotgun (WGS) entry which is preliminary data.</text>
</comment>
<proteinExistence type="predicted"/>
<dbReference type="GeneID" id="31355901"/>
<dbReference type="AlphaFoldDB" id="D3AW93"/>
<dbReference type="RefSeq" id="XP_020438671.1">
    <property type="nucleotide sequence ID" value="XM_020571397.1"/>
</dbReference>
<dbReference type="Proteomes" id="UP000001396">
    <property type="component" value="Unassembled WGS sequence"/>
</dbReference>